<dbReference type="SUPFAM" id="SSF160246">
    <property type="entry name" value="EspE N-terminal domain-like"/>
    <property type="match status" value="1"/>
</dbReference>
<dbReference type="Gene3D" id="3.30.300.160">
    <property type="entry name" value="Type II secretion system, protein E, N-terminal domain"/>
    <property type="match status" value="1"/>
</dbReference>
<evidence type="ECO:0000313" key="2">
    <source>
        <dbReference type="EMBL" id="OKH31107.1"/>
    </source>
</evidence>
<dbReference type="Pfam" id="PF05157">
    <property type="entry name" value="MshEN"/>
    <property type="match status" value="1"/>
</dbReference>
<evidence type="ECO:0000313" key="3">
    <source>
        <dbReference type="Proteomes" id="UP000185860"/>
    </source>
</evidence>
<name>A0A1U7I4P4_9CYAN</name>
<dbReference type="OrthoDB" id="568371at2"/>
<comment type="caution">
    <text evidence="2">The sequence shown here is derived from an EMBL/GenBank/DDBJ whole genome shotgun (WGS) entry which is preliminary data.</text>
</comment>
<dbReference type="RefSeq" id="WP_073597058.1">
    <property type="nucleotide sequence ID" value="NZ_MRCE01000054.1"/>
</dbReference>
<dbReference type="EMBL" id="MRCE01000054">
    <property type="protein sequence ID" value="OKH31107.1"/>
    <property type="molecule type" value="Genomic_DNA"/>
</dbReference>
<gene>
    <name evidence="2" type="ORF">NIES2119_29500</name>
</gene>
<dbReference type="STRING" id="454136.NIES2119_29500"/>
<feature type="domain" description="Type II secretion system protein GspE N-terminal" evidence="1">
    <location>
        <begin position="80"/>
        <end position="164"/>
    </location>
</feature>
<dbReference type="InterPro" id="IPR007831">
    <property type="entry name" value="T2SS_GspE_N"/>
</dbReference>
<dbReference type="AlphaFoldDB" id="A0A1U7I4P4"/>
<dbReference type="InterPro" id="IPR037257">
    <property type="entry name" value="T2SS_E_N_sf"/>
</dbReference>
<organism evidence="2 3">
    <name type="scientific">[Phormidium ambiguum] IAM M-71</name>
    <dbReference type="NCBI Taxonomy" id="454136"/>
    <lineage>
        <taxon>Bacteria</taxon>
        <taxon>Bacillati</taxon>
        <taxon>Cyanobacteriota</taxon>
        <taxon>Cyanophyceae</taxon>
        <taxon>Oscillatoriophycideae</taxon>
        <taxon>Aerosakkonematales</taxon>
        <taxon>Aerosakkonemataceae</taxon>
        <taxon>Floridanema</taxon>
    </lineage>
</organism>
<sequence>MINFSPFGNRLIQSGYINPEDLRKAMFESRQSVRPLTEVLESITGRQLPPDLLRQYKKQQLFELKILFGVECFDPEITQIQTEQVWDLVEYLIPKDICRLHCLVPLSSNKTIPASIVVAMVNPDDQESLDVLHRILRPQGLNLQRMVIARNDFQQFLLEINRQEQGDLAFFKRLENININTVAEILNAFRACQSPIQEIKLFNWLATRSEPPVTAFLEILEKIKLESILALTIQAFGQITNANIKSNIKESRELLGRLSLLAESGSSDLVRWSAAKAIEEIEFDFLMVAQYLSQDPKKIIEDILESKTKQVSEKDLFWIYGARK</sequence>
<accession>A0A1U7I4P4</accession>
<evidence type="ECO:0000259" key="1">
    <source>
        <dbReference type="Pfam" id="PF05157"/>
    </source>
</evidence>
<reference evidence="2 3" key="1">
    <citation type="submission" date="2016-11" db="EMBL/GenBank/DDBJ databases">
        <title>Draft Genome Sequences of Nine Cyanobacterial Strains from Diverse Habitats.</title>
        <authorList>
            <person name="Zhu T."/>
            <person name="Hou S."/>
            <person name="Lu X."/>
            <person name="Hess W.R."/>
        </authorList>
    </citation>
    <scope>NUCLEOTIDE SEQUENCE [LARGE SCALE GENOMIC DNA]</scope>
    <source>
        <strain evidence="2 3">IAM M-71</strain>
    </source>
</reference>
<protein>
    <recommendedName>
        <fullName evidence="1">Type II secretion system protein GspE N-terminal domain-containing protein</fullName>
    </recommendedName>
</protein>
<dbReference type="Proteomes" id="UP000185860">
    <property type="component" value="Unassembled WGS sequence"/>
</dbReference>
<proteinExistence type="predicted"/>